<protein>
    <submittedName>
        <fullName evidence="2">Uncharacterized protein</fullName>
    </submittedName>
</protein>
<keyword evidence="3" id="KW-1185">Reference proteome</keyword>
<dbReference type="EMBL" id="LRFG02000004">
    <property type="protein sequence ID" value="PCO04746.1"/>
    <property type="molecule type" value="Genomic_DNA"/>
</dbReference>
<dbReference type="Proteomes" id="UP000218427">
    <property type="component" value="Unassembled WGS sequence"/>
</dbReference>
<evidence type="ECO:0000313" key="3">
    <source>
        <dbReference type="Proteomes" id="UP000218427"/>
    </source>
</evidence>
<accession>A0ABX4HXV5</accession>
<keyword evidence="1" id="KW-0812">Transmembrane</keyword>
<keyword evidence="1" id="KW-1133">Transmembrane helix</keyword>
<dbReference type="RefSeq" id="WP_067085305.1">
    <property type="nucleotide sequence ID" value="NZ_LRFG02000004.1"/>
</dbReference>
<name>A0ABX4HXV5_9GAMM</name>
<organism evidence="2 3">
    <name type="scientific">Microbulbifer flavimaris</name>
    <dbReference type="NCBI Taxonomy" id="1781068"/>
    <lineage>
        <taxon>Bacteria</taxon>
        <taxon>Pseudomonadati</taxon>
        <taxon>Pseudomonadota</taxon>
        <taxon>Gammaproteobacteria</taxon>
        <taxon>Cellvibrionales</taxon>
        <taxon>Microbulbiferaceae</taxon>
        <taxon>Microbulbifer</taxon>
    </lineage>
</organism>
<proteinExistence type="predicted"/>
<feature type="transmembrane region" description="Helical" evidence="1">
    <location>
        <begin position="279"/>
        <end position="302"/>
    </location>
</feature>
<comment type="caution">
    <text evidence="2">The sequence shown here is derived from an EMBL/GenBank/DDBJ whole genome shotgun (WGS) entry which is preliminary data.</text>
</comment>
<reference evidence="2" key="1">
    <citation type="submission" date="2017-08" db="EMBL/GenBank/DDBJ databases">
        <title>Microbulbifer marisrubri sp. nov., a halophilic alphaproteobacterium isolated from marine sediment of the Yellow Sea, China.</title>
        <authorList>
            <person name="Zhang G."/>
            <person name="Xiong Q."/>
        </authorList>
    </citation>
    <scope>NUCLEOTIDE SEQUENCE [LARGE SCALE GENOMIC DNA]</scope>
    <source>
        <strain evidence="2">WRN-8</strain>
    </source>
</reference>
<feature type="transmembrane region" description="Helical" evidence="1">
    <location>
        <begin position="12"/>
        <end position="35"/>
    </location>
</feature>
<feature type="transmembrane region" description="Helical" evidence="1">
    <location>
        <begin position="237"/>
        <end position="259"/>
    </location>
</feature>
<evidence type="ECO:0000313" key="2">
    <source>
        <dbReference type="EMBL" id="PCO04746.1"/>
    </source>
</evidence>
<keyword evidence="1" id="KW-0472">Membrane</keyword>
<gene>
    <name evidence="2" type="ORF">AWR36_012160</name>
</gene>
<feature type="transmembrane region" description="Helical" evidence="1">
    <location>
        <begin position="422"/>
        <end position="440"/>
    </location>
</feature>
<feature type="transmembrane region" description="Helical" evidence="1">
    <location>
        <begin position="322"/>
        <end position="342"/>
    </location>
</feature>
<sequence>MQGLFDSLPLWLWFLLALLALFVARGPVHQGVLALSRFIHQVLRLAASAVSSAEKRLQRRNTEVLLARSGQSLERQIDREFTRVESTVKRELSRYPTLHRRLCEQLTAIDEDYVRSAEVPPEPTNWPKAIRAVAEIPAKEDPVVRDVLDIIHSSMRKAEAKALEAYRESARERHQLLKRMMPSWRNILTALGRVNSNVESVLERAKALDGHMQRYETLLREGERESRRLTFSAMTQFLLSTLMLGVVGGAAALNVHLVATPLQAILGGELGGEPGGFPLAPAAAVVLVALQVVVGLLMLETLRITRLFPALGALADGLRARLFWLLCGLLVVFGLLGAGLAASPEAALAGAVAEGGVVASDWAANAIRAGLALVLPLVLAFTAIPLESFLTSLRTVTGVCGVFLLRVLSLALRVAGAVALRAGAFLVRLYDIVIFLPLWLEQKWLTRRREPVAGTSEGAESGG</sequence>
<feature type="transmembrane region" description="Helical" evidence="1">
    <location>
        <begin position="362"/>
        <end position="384"/>
    </location>
</feature>
<feature type="transmembrane region" description="Helical" evidence="1">
    <location>
        <begin position="396"/>
        <end position="416"/>
    </location>
</feature>
<evidence type="ECO:0000256" key="1">
    <source>
        <dbReference type="SAM" id="Phobius"/>
    </source>
</evidence>